<dbReference type="EMBL" id="APRJ01000012">
    <property type="protein sequence ID" value="ENW85859.1"/>
    <property type="molecule type" value="Genomic_DNA"/>
</dbReference>
<evidence type="ECO:0000313" key="2">
    <source>
        <dbReference type="EMBL" id="ENW85859.1"/>
    </source>
</evidence>
<proteinExistence type="predicted"/>
<name>N9M689_9GAMM</name>
<organism evidence="2 3">
    <name type="scientific">Acinetobacter pseudolwoffii</name>
    <dbReference type="NCBI Taxonomy" id="2053287"/>
    <lineage>
        <taxon>Bacteria</taxon>
        <taxon>Pseudomonadati</taxon>
        <taxon>Pseudomonadota</taxon>
        <taxon>Gammaproteobacteria</taxon>
        <taxon>Moraxellales</taxon>
        <taxon>Moraxellaceae</taxon>
        <taxon>Acinetobacter</taxon>
    </lineage>
</organism>
<comment type="caution">
    <text evidence="2">The sequence shown here is derived from an EMBL/GenBank/DDBJ whole genome shotgun (WGS) entry which is preliminary data.</text>
</comment>
<feature type="transmembrane region" description="Helical" evidence="1">
    <location>
        <begin position="111"/>
        <end position="129"/>
    </location>
</feature>
<dbReference type="Pfam" id="PF13803">
    <property type="entry name" value="DUF4184"/>
    <property type="match status" value="1"/>
</dbReference>
<dbReference type="HOGENOM" id="CLU_094849_0_0_6"/>
<dbReference type="InterPro" id="IPR025238">
    <property type="entry name" value="DUF4184"/>
</dbReference>
<dbReference type="Proteomes" id="UP000023774">
    <property type="component" value="Unassembled WGS sequence"/>
</dbReference>
<sequence>MCFLVIFIFKKTFMPFTLSHAVLAPPLSRLSGNRLPIAALAIGCMVPDLHRLFSSSNSNVTHLWSSLIHPDLWIGLGFCAIWYALYRPAIYRFVGIQHDLNIHTLISAFKFFLAVCLAVIIGTATHLIWDGLTHVDFRTFAFHDFLARPFQLFGHSYPLHRILQIGTSFLALPFMLWMSVHYYKKHQQYLAVNLKIKAYACGLLLFSIFTGLFSVWDYARYISTEVWQSDLYYFTGRSINQFSQGFLITFSLGCLLFLFLDRDRRMG</sequence>
<gene>
    <name evidence="2" type="ORF">F906_02187</name>
</gene>
<evidence type="ECO:0000313" key="3">
    <source>
        <dbReference type="Proteomes" id="UP000023774"/>
    </source>
</evidence>
<feature type="transmembrane region" description="Helical" evidence="1">
    <location>
        <begin position="72"/>
        <end position="90"/>
    </location>
</feature>
<feature type="transmembrane region" description="Helical" evidence="1">
    <location>
        <begin position="162"/>
        <end position="184"/>
    </location>
</feature>
<dbReference type="PATRIC" id="fig|1217709.3.peg.2109"/>
<keyword evidence="1" id="KW-0472">Membrane</keyword>
<reference evidence="2 3" key="1">
    <citation type="submission" date="2013-02" db="EMBL/GenBank/DDBJ databases">
        <title>The Genome Sequence of Acinetobacter sp. NIPH 713.</title>
        <authorList>
            <consortium name="The Broad Institute Genome Sequencing Platform"/>
            <consortium name="The Broad Institute Genome Sequencing Center for Infectious Disease"/>
            <person name="Cerqueira G."/>
            <person name="Feldgarden M."/>
            <person name="Courvalin P."/>
            <person name="Perichon B."/>
            <person name="Grillot-Courvalin C."/>
            <person name="Clermont D."/>
            <person name="Rocha E."/>
            <person name="Yoon E.-J."/>
            <person name="Nemec A."/>
            <person name="Walker B."/>
            <person name="Young S.K."/>
            <person name="Zeng Q."/>
            <person name="Gargeya S."/>
            <person name="Fitzgerald M."/>
            <person name="Haas B."/>
            <person name="Abouelleil A."/>
            <person name="Alvarado L."/>
            <person name="Arachchi H.M."/>
            <person name="Berlin A.M."/>
            <person name="Chapman S.B."/>
            <person name="Dewar J."/>
            <person name="Goldberg J."/>
            <person name="Griggs A."/>
            <person name="Gujja S."/>
            <person name="Hansen M."/>
            <person name="Howarth C."/>
            <person name="Imamovic A."/>
            <person name="Larimer J."/>
            <person name="McCowan C."/>
            <person name="Murphy C."/>
            <person name="Neiman D."/>
            <person name="Pearson M."/>
            <person name="Priest M."/>
            <person name="Roberts A."/>
            <person name="Saif S."/>
            <person name="Shea T."/>
            <person name="Sisk P."/>
            <person name="Sykes S."/>
            <person name="Wortman J."/>
            <person name="Nusbaum C."/>
            <person name="Birren B."/>
        </authorList>
    </citation>
    <scope>NUCLEOTIDE SEQUENCE [LARGE SCALE GENOMIC DNA]</scope>
    <source>
        <strain evidence="2 3">NIPH 713</strain>
    </source>
</reference>
<evidence type="ECO:0000256" key="1">
    <source>
        <dbReference type="SAM" id="Phobius"/>
    </source>
</evidence>
<feature type="transmembrane region" description="Helical" evidence="1">
    <location>
        <begin position="239"/>
        <end position="260"/>
    </location>
</feature>
<keyword evidence="3" id="KW-1185">Reference proteome</keyword>
<protein>
    <submittedName>
        <fullName evidence="2">Uncharacterized protein</fullName>
    </submittedName>
</protein>
<accession>N9M689</accession>
<dbReference type="AlphaFoldDB" id="N9M689"/>
<keyword evidence="1" id="KW-0812">Transmembrane</keyword>
<feature type="transmembrane region" description="Helical" evidence="1">
    <location>
        <begin position="196"/>
        <end position="219"/>
    </location>
</feature>
<keyword evidence="1" id="KW-1133">Transmembrane helix</keyword>